<dbReference type="EMBL" id="JAPUFD010000025">
    <property type="protein sequence ID" value="MDI1493309.1"/>
    <property type="molecule type" value="Genomic_DNA"/>
</dbReference>
<organism evidence="2 3">
    <name type="scientific">Ramalina farinacea</name>
    <dbReference type="NCBI Taxonomy" id="258253"/>
    <lineage>
        <taxon>Eukaryota</taxon>
        <taxon>Fungi</taxon>
        <taxon>Dikarya</taxon>
        <taxon>Ascomycota</taxon>
        <taxon>Pezizomycotina</taxon>
        <taxon>Lecanoromycetes</taxon>
        <taxon>OSLEUM clade</taxon>
        <taxon>Lecanoromycetidae</taxon>
        <taxon>Lecanorales</taxon>
        <taxon>Lecanorineae</taxon>
        <taxon>Ramalinaceae</taxon>
        <taxon>Ramalina</taxon>
    </lineage>
</organism>
<reference evidence="2" key="1">
    <citation type="journal article" date="2023" name="Genome Biol. Evol.">
        <title>First Whole Genome Sequence and Flow Cytometry Genome Size Data for the Lichen-Forming Fungus Ramalina farinacea (Ascomycota).</title>
        <authorList>
            <person name="Llewellyn T."/>
            <person name="Mian S."/>
            <person name="Hill R."/>
            <person name="Leitch I.J."/>
            <person name="Gaya E."/>
        </authorList>
    </citation>
    <scope>NUCLEOTIDE SEQUENCE</scope>
    <source>
        <strain evidence="2">LIQ254RAFAR</strain>
    </source>
</reference>
<evidence type="ECO:0000313" key="3">
    <source>
        <dbReference type="Proteomes" id="UP001161017"/>
    </source>
</evidence>
<comment type="caution">
    <text evidence="2">The sequence shown here is derived from an EMBL/GenBank/DDBJ whole genome shotgun (WGS) entry which is preliminary data.</text>
</comment>
<evidence type="ECO:0000256" key="1">
    <source>
        <dbReference type="SAM" id="Phobius"/>
    </source>
</evidence>
<sequence length="312" mass="36283">MSRPGKMNETDEIGLLTRTNMTQIESLTIFGESEFWYSTVHWSPPKPKVAHPAKKILGWSFMNVWMGRHAHDGNITMLITRCPVAIKQGFMDKANEYFKRHLRYPMMIHLYFLRSIARNHWNTLRNRMQNLHEEEQRVDVHGEEAQSFAERSRNLLLICRQFSAFLVDSDLAQPLVERVKKENEWFVKQVPPQATDSQSNIWQHDSEYLAENLGELLDGFRTNSRYAQSCEQRAKIGVDESVFGMGFFSTQPDTNGNPALYVAPEWWYFLALAMPAVSVMYLIVFAWSWSKKMKDQEQSSEKGHSRLDPASP</sequence>
<dbReference type="AlphaFoldDB" id="A0AA43QXC4"/>
<evidence type="ECO:0000313" key="2">
    <source>
        <dbReference type="EMBL" id="MDI1493309.1"/>
    </source>
</evidence>
<feature type="transmembrane region" description="Helical" evidence="1">
    <location>
        <begin position="266"/>
        <end position="289"/>
    </location>
</feature>
<proteinExistence type="predicted"/>
<name>A0AA43QXC4_9LECA</name>
<keyword evidence="1" id="KW-1133">Transmembrane helix</keyword>
<gene>
    <name evidence="2" type="ORF">OHK93_005097</name>
</gene>
<keyword evidence="3" id="KW-1185">Reference proteome</keyword>
<protein>
    <submittedName>
        <fullName evidence="2">Uncharacterized protein</fullName>
    </submittedName>
</protein>
<keyword evidence="1" id="KW-0472">Membrane</keyword>
<keyword evidence="1" id="KW-0812">Transmembrane</keyword>
<dbReference type="Proteomes" id="UP001161017">
    <property type="component" value="Unassembled WGS sequence"/>
</dbReference>
<accession>A0AA43QXC4</accession>